<keyword evidence="3" id="KW-1185">Reference proteome</keyword>
<dbReference type="RefSeq" id="WP_379955839.1">
    <property type="nucleotide sequence ID" value="NZ_JAUYVI010000003.1"/>
</dbReference>
<evidence type="ECO:0000313" key="2">
    <source>
        <dbReference type="EMBL" id="MDQ7248092.1"/>
    </source>
</evidence>
<organism evidence="2 3">
    <name type="scientific">Dongia sedimenti</name>
    <dbReference type="NCBI Taxonomy" id="3064282"/>
    <lineage>
        <taxon>Bacteria</taxon>
        <taxon>Pseudomonadati</taxon>
        <taxon>Pseudomonadota</taxon>
        <taxon>Alphaproteobacteria</taxon>
        <taxon>Rhodospirillales</taxon>
        <taxon>Dongiaceae</taxon>
        <taxon>Dongia</taxon>
    </lineage>
</organism>
<accession>A0ABU0YK45</accession>
<dbReference type="SUPFAM" id="SSF141868">
    <property type="entry name" value="EAL domain-like"/>
    <property type="match status" value="1"/>
</dbReference>
<gene>
    <name evidence="2" type="ORF">Q8A70_10465</name>
</gene>
<comment type="caution">
    <text evidence="2">The sequence shown here is derived from an EMBL/GenBank/DDBJ whole genome shotgun (WGS) entry which is preliminary data.</text>
</comment>
<name>A0ABU0YK45_9PROT</name>
<evidence type="ECO:0000313" key="3">
    <source>
        <dbReference type="Proteomes" id="UP001230156"/>
    </source>
</evidence>
<dbReference type="InterPro" id="IPR050706">
    <property type="entry name" value="Cyclic-di-GMP_PDE-like"/>
</dbReference>
<dbReference type="Proteomes" id="UP001230156">
    <property type="component" value="Unassembled WGS sequence"/>
</dbReference>
<dbReference type="EMBL" id="JAUYVI010000003">
    <property type="protein sequence ID" value="MDQ7248092.1"/>
    <property type="molecule type" value="Genomic_DNA"/>
</dbReference>
<dbReference type="SMART" id="SM00052">
    <property type="entry name" value="EAL"/>
    <property type="match status" value="1"/>
</dbReference>
<proteinExistence type="predicted"/>
<dbReference type="PROSITE" id="PS50883">
    <property type="entry name" value="EAL"/>
    <property type="match status" value="1"/>
</dbReference>
<sequence>MNLHLVERQQVEASLRRALDHEEFTLHYQAKVNLDTGMITGAEALLRWRHPEWGMVAPARFIPVAEATGLILPIGRWVLGEACKQAKRWLDLGLPIGAIAVNISAIQLRQEDFVSRVKAILHQTGLPGRHLQLEITESVLMADAAHNGTVLQQLKDIGVQWAVDDFGTGYSSLSYLSQFPIDVLKIDHSFVSSIETGPHDGIIASAVIGMGNNLDLCVVAEGVETWAQVEFLRQRHCDEAQGFLFSHPIPSDAFAKLLVAGPPRLAA</sequence>
<dbReference type="InterPro" id="IPR035919">
    <property type="entry name" value="EAL_sf"/>
</dbReference>
<dbReference type="CDD" id="cd01948">
    <property type="entry name" value="EAL"/>
    <property type="match status" value="1"/>
</dbReference>
<reference evidence="3" key="1">
    <citation type="submission" date="2023-08" db="EMBL/GenBank/DDBJ databases">
        <title>Rhodospirillaceae gen. nov., a novel taxon isolated from the Yangtze River Yuezi River estuary sludge.</title>
        <authorList>
            <person name="Ruan L."/>
        </authorList>
    </citation>
    <scope>NUCLEOTIDE SEQUENCE [LARGE SCALE GENOMIC DNA]</scope>
    <source>
        <strain evidence="3">R-7</strain>
    </source>
</reference>
<protein>
    <submittedName>
        <fullName evidence="2">EAL domain-containing protein</fullName>
    </submittedName>
</protein>
<dbReference type="Pfam" id="PF00563">
    <property type="entry name" value="EAL"/>
    <property type="match status" value="1"/>
</dbReference>
<dbReference type="PANTHER" id="PTHR33121">
    <property type="entry name" value="CYCLIC DI-GMP PHOSPHODIESTERASE PDEF"/>
    <property type="match status" value="1"/>
</dbReference>
<feature type="domain" description="EAL" evidence="1">
    <location>
        <begin position="8"/>
        <end position="262"/>
    </location>
</feature>
<dbReference type="PANTHER" id="PTHR33121:SF70">
    <property type="entry name" value="SIGNALING PROTEIN YKOW"/>
    <property type="match status" value="1"/>
</dbReference>
<dbReference type="InterPro" id="IPR001633">
    <property type="entry name" value="EAL_dom"/>
</dbReference>
<evidence type="ECO:0000259" key="1">
    <source>
        <dbReference type="PROSITE" id="PS50883"/>
    </source>
</evidence>
<dbReference type="Gene3D" id="3.20.20.450">
    <property type="entry name" value="EAL domain"/>
    <property type="match status" value="1"/>
</dbReference>